<dbReference type="RefSeq" id="WP_067696332.1">
    <property type="nucleotide sequence ID" value="NZ_LLZH01000268.1"/>
</dbReference>
<dbReference type="Proteomes" id="UP000053244">
    <property type="component" value="Unassembled WGS sequence"/>
</dbReference>
<keyword evidence="2" id="KW-1185">Reference proteome</keyword>
<dbReference type="EMBL" id="LLZH01000268">
    <property type="protein sequence ID" value="KUL29974.1"/>
    <property type="molecule type" value="Genomic_DNA"/>
</dbReference>
<dbReference type="AlphaFoldDB" id="A0A101JNC2"/>
<evidence type="ECO:0000313" key="2">
    <source>
        <dbReference type="Proteomes" id="UP000053244"/>
    </source>
</evidence>
<sequence>MPELTWEIVARLAYARDSAALTGLLLDASEAERLAFGPVLESGIRATREDDWWHGSSPGGGLALAAIACLPTAARVAALLGRGEMRRWPEIPADRFLEIAAARGLPWLGDLGVRLADRLPRRDVWPDTWRFADTLLATTGAVPPITEGFVRGWLRAVHESRWTGRPTPLADCFRDSRWLDLLLPHVFERDELAGELSPPWFDGTGWTRVPAFPGAIAELVADGRLERTTVLDATVDRLLRGGKATWLRPFALLHDELAPTVDELAGHAADYARLLGGAPPPVAGLAQRALRVLDDAGRLEVTILLEAGAGALTRPEKTLVTAELAALERLVRRLPDGDGRVDEVLETMAGAFHHPSLDLREMALARITGLSTRLTPGGRARLAEASAVLTGEAATRAAALFTPAAPPLVRGGPPLAPAGPPLAPAGWQPASPAAVPDLAVAPRAAPAPPPIGTPAELAEEIVALVHDETSTGWERVLAGLITLAAADGLAAVLTPVLLRYPGQLIERRWGRLVFLGEAIRAATGATEVTAATRVAWQSVHDSTDPSLIDMPDGVLTLRVAEIAARWAAGPVPLLLAIPTRVDGSIDAATLVTRMASAEAGGWEPWPLDFEQALLRVGPATEAVLDRAAGLGSARGRQLAAWLRSGGLPDPVSTPFEQASHDREGRLVARRVVAVLDSGRNDDAGLVLETALVTLVRRPRPGYDGAHEYRPDILAAVLPRHREVIAAWALPDLAALAALADADGRDATLLPLLAECSGPAGPALVLAVTYGLGARHEPDRVAATDAFLLLSAESTTAALPGAASFTTALGTRPGAASFTTAVGARLGDLGADGTVKLGRVTSALTNAAGSAPGAVWAVLSAALPPLLRAPHTPRNLPDLLELGTHAAGASHARGEITELAAVAGRSGGSRLVREAKRLHGWLTR</sequence>
<dbReference type="OrthoDB" id="3245799at2"/>
<accession>A0A101JNC2</accession>
<gene>
    <name evidence="1" type="ORF">ADL15_25710</name>
</gene>
<evidence type="ECO:0000313" key="1">
    <source>
        <dbReference type="EMBL" id="KUL29974.1"/>
    </source>
</evidence>
<protein>
    <recommendedName>
        <fullName evidence="3">Secreted protein</fullName>
    </recommendedName>
</protein>
<proteinExistence type="predicted"/>
<organism evidence="1 2">
    <name type="scientific">Actinoplanes awajinensis subsp. mycoplanecinus</name>
    <dbReference type="NCBI Taxonomy" id="135947"/>
    <lineage>
        <taxon>Bacteria</taxon>
        <taxon>Bacillati</taxon>
        <taxon>Actinomycetota</taxon>
        <taxon>Actinomycetes</taxon>
        <taxon>Micromonosporales</taxon>
        <taxon>Micromonosporaceae</taxon>
        <taxon>Actinoplanes</taxon>
    </lineage>
</organism>
<reference evidence="1 2" key="1">
    <citation type="submission" date="2015-10" db="EMBL/GenBank/DDBJ databases">
        <authorList>
            <person name="Gilbert D.G."/>
        </authorList>
    </citation>
    <scope>NUCLEOTIDE SEQUENCE [LARGE SCALE GENOMIC DNA]</scope>
    <source>
        <strain evidence="1 2">NRRL B-16712</strain>
    </source>
</reference>
<comment type="caution">
    <text evidence="1">The sequence shown here is derived from an EMBL/GenBank/DDBJ whole genome shotgun (WGS) entry which is preliminary data.</text>
</comment>
<name>A0A101JNC2_9ACTN</name>
<evidence type="ECO:0008006" key="3">
    <source>
        <dbReference type="Google" id="ProtNLM"/>
    </source>
</evidence>